<dbReference type="InterPro" id="IPR003593">
    <property type="entry name" value="AAA+_ATPase"/>
</dbReference>
<name>A0ABS2CMV3_9MICO</name>
<dbReference type="PROSITE" id="PS00211">
    <property type="entry name" value="ABC_TRANSPORTER_1"/>
    <property type="match status" value="1"/>
</dbReference>
<evidence type="ECO:0000313" key="4">
    <source>
        <dbReference type="EMBL" id="MBM6401145.1"/>
    </source>
</evidence>
<proteinExistence type="predicted"/>
<evidence type="ECO:0000256" key="2">
    <source>
        <dbReference type="ARBA" id="ARBA00022840"/>
    </source>
</evidence>
<dbReference type="PROSITE" id="PS50893">
    <property type="entry name" value="ABC_TRANSPORTER_2"/>
    <property type="match status" value="1"/>
</dbReference>
<dbReference type="EMBL" id="JAFDVD010000013">
    <property type="protein sequence ID" value="MBM6401145.1"/>
    <property type="molecule type" value="Genomic_DNA"/>
</dbReference>
<dbReference type="PANTHER" id="PTHR42855:SF1">
    <property type="entry name" value="ABC TRANSPORTER DOMAIN-CONTAINING PROTEIN"/>
    <property type="match status" value="1"/>
</dbReference>
<evidence type="ECO:0000259" key="3">
    <source>
        <dbReference type="PROSITE" id="PS50893"/>
    </source>
</evidence>
<dbReference type="Gene3D" id="3.40.50.300">
    <property type="entry name" value="P-loop containing nucleotide triphosphate hydrolases"/>
    <property type="match status" value="2"/>
</dbReference>
<dbReference type="SUPFAM" id="SSF52540">
    <property type="entry name" value="P-loop containing nucleoside triphosphate hydrolases"/>
    <property type="match status" value="2"/>
</dbReference>
<dbReference type="CDD" id="cd03221">
    <property type="entry name" value="ABCF_EF-3"/>
    <property type="match status" value="1"/>
</dbReference>
<protein>
    <submittedName>
        <fullName evidence="4">ABC-F family ATP-binding cassette domain-containing protein</fullName>
    </submittedName>
</protein>
<evidence type="ECO:0000256" key="1">
    <source>
        <dbReference type="ARBA" id="ARBA00022741"/>
    </source>
</evidence>
<keyword evidence="1" id="KW-0547">Nucleotide-binding</keyword>
<dbReference type="Proteomes" id="UP001430172">
    <property type="component" value="Unassembled WGS sequence"/>
</dbReference>
<dbReference type="InterPro" id="IPR051309">
    <property type="entry name" value="ABCF_ATPase"/>
</dbReference>
<keyword evidence="5" id="KW-1185">Reference proteome</keyword>
<dbReference type="SMART" id="SM00382">
    <property type="entry name" value="AAA"/>
    <property type="match status" value="2"/>
</dbReference>
<organism evidence="4 5">
    <name type="scientific">Phycicoccus sonneratiae</name>
    <dbReference type="NCBI Taxonomy" id="2807628"/>
    <lineage>
        <taxon>Bacteria</taxon>
        <taxon>Bacillati</taxon>
        <taxon>Actinomycetota</taxon>
        <taxon>Actinomycetes</taxon>
        <taxon>Micrococcales</taxon>
        <taxon>Intrasporangiaceae</taxon>
        <taxon>Phycicoccus</taxon>
    </lineage>
</organism>
<gene>
    <name evidence="4" type="ORF">JQN70_12155</name>
</gene>
<dbReference type="PANTHER" id="PTHR42855">
    <property type="entry name" value="ABC TRANSPORTER ATP-BINDING SUBUNIT"/>
    <property type="match status" value="1"/>
</dbReference>
<dbReference type="GO" id="GO:0005524">
    <property type="term" value="F:ATP binding"/>
    <property type="evidence" value="ECO:0007669"/>
    <property type="project" value="UniProtKB-KW"/>
</dbReference>
<dbReference type="Pfam" id="PF00005">
    <property type="entry name" value="ABC_tran"/>
    <property type="match status" value="2"/>
</dbReference>
<keyword evidence="2 4" id="KW-0067">ATP-binding</keyword>
<dbReference type="InterPro" id="IPR027417">
    <property type="entry name" value="P-loop_NTPase"/>
</dbReference>
<accession>A0ABS2CMV3</accession>
<reference evidence="4" key="1">
    <citation type="submission" date="2021-02" db="EMBL/GenBank/DDBJ databases">
        <title>Phycicoccus sp. MQZ13P-5T, whole genome shotgun sequence.</title>
        <authorList>
            <person name="Tuo L."/>
        </authorList>
    </citation>
    <scope>NUCLEOTIDE SEQUENCE</scope>
    <source>
        <strain evidence="4">MQZ13P-5</strain>
    </source>
</reference>
<feature type="domain" description="ABC transporter" evidence="3">
    <location>
        <begin position="1"/>
        <end position="245"/>
    </location>
</feature>
<dbReference type="InterPro" id="IPR003439">
    <property type="entry name" value="ABC_transporter-like_ATP-bd"/>
</dbReference>
<comment type="caution">
    <text evidence="4">The sequence shown here is derived from an EMBL/GenBank/DDBJ whole genome shotgun (WGS) entry which is preliminary data.</text>
</comment>
<evidence type="ECO:0000313" key="5">
    <source>
        <dbReference type="Proteomes" id="UP001430172"/>
    </source>
</evidence>
<sequence>MTFDGRPVLDGVSLTVPPGHRVGLVGENGSGKSTLLACAAGVLTPSAGSVTTPADLGYLPQDGGLDPGATVGEVLRDALAPLHRLAAEVERLATHVGAHPDDAAASASYDDALSRAVAREAWDADRRAEVAAHRLGLEALPHDRPVARTSGGQRSRLALAALLVRRPDALLLDEPTNHLDDDALDFLESELVAMPGAVLVASHDRVLLERACTGVVDLDPRHRGTDGVGGATWTGSFAEHRAAKAAARRRWEAEWLEQRELVADLRGRAETRESSVAHGRGPTDNDKFIHAFRGSRVQTAARRRARDAEQRLLRIERDPVPRPPAPLRLDVDLGRAGGGDAGLRVRDLVVPGRLQLARLDVAAGEHVLVTGRNGSGKSTLLRALAEPGRHRGVEVGGRVARLAQDTAFPDPRRSPQVLVAAALGVAVEDARAALLPLGLVHPRDVARPVGDLSLGQQRRLALALVVLARPDVLLLDEPTNHLSLTLVDELEAAVDASPATILVASHDRWLRRRWTGRTISLDSR</sequence>
<dbReference type="InterPro" id="IPR017871">
    <property type="entry name" value="ABC_transporter-like_CS"/>
</dbReference>